<evidence type="ECO:0000256" key="1">
    <source>
        <dbReference type="ARBA" id="ARBA00022574"/>
    </source>
</evidence>
<dbReference type="PANTHER" id="PTHR19879:SF9">
    <property type="entry name" value="TRANSCRIPTION INITIATION FACTOR TFIID SUBUNIT 5"/>
    <property type="match status" value="1"/>
</dbReference>
<comment type="caution">
    <text evidence="4">The sequence shown here is derived from an EMBL/GenBank/DDBJ whole genome shotgun (WGS) entry which is preliminary data.</text>
</comment>
<dbReference type="STRING" id="180088.A0A1J8QKT3"/>
<sequence length="215" mass="23583">MFALDVKTDRRASAFEASSHLHAVDASPHRTQDKPSFRRRVPRLNSPLDLLQLPVGIPGEGSNGAATNSGTAPAMLRCTRVKIFTGHEDDVYALATFPDGERIATGSVDGTIRIWRLEDGREMKKWDVGKMVGTLAILRNGIYVVSAEGDSPRGDFDKTVYWQLWVRDAETGRVVAGPLNGHTNAVFTLDISPDHGILASGSIDRTVILWDTKTW</sequence>
<keyword evidence="2" id="KW-0677">Repeat</keyword>
<dbReference type="SUPFAM" id="SSF50978">
    <property type="entry name" value="WD40 repeat-like"/>
    <property type="match status" value="1"/>
</dbReference>
<dbReference type="SMART" id="SM00320">
    <property type="entry name" value="WD40"/>
    <property type="match status" value="2"/>
</dbReference>
<keyword evidence="1 3" id="KW-0853">WD repeat</keyword>
<organism evidence="4 5">
    <name type="scientific">Rhizopogon vesiculosus</name>
    <dbReference type="NCBI Taxonomy" id="180088"/>
    <lineage>
        <taxon>Eukaryota</taxon>
        <taxon>Fungi</taxon>
        <taxon>Dikarya</taxon>
        <taxon>Basidiomycota</taxon>
        <taxon>Agaricomycotina</taxon>
        <taxon>Agaricomycetes</taxon>
        <taxon>Agaricomycetidae</taxon>
        <taxon>Boletales</taxon>
        <taxon>Suillineae</taxon>
        <taxon>Rhizopogonaceae</taxon>
        <taxon>Rhizopogon</taxon>
    </lineage>
</organism>
<protein>
    <submittedName>
        <fullName evidence="4">Uncharacterized protein</fullName>
    </submittedName>
</protein>
<keyword evidence="5" id="KW-1185">Reference proteome</keyword>
<dbReference type="PROSITE" id="PS00678">
    <property type="entry name" value="WD_REPEATS_1"/>
    <property type="match status" value="1"/>
</dbReference>
<dbReference type="InterPro" id="IPR015943">
    <property type="entry name" value="WD40/YVTN_repeat-like_dom_sf"/>
</dbReference>
<reference evidence="4 5" key="1">
    <citation type="submission" date="2016-03" db="EMBL/GenBank/DDBJ databases">
        <title>Comparative genomics of the ectomycorrhizal sister species Rhizopogon vinicolor and Rhizopogon vesiculosus (Basidiomycota: Boletales) reveals a divergence of the mating type B locus.</title>
        <authorList>
            <person name="Mujic A.B."/>
            <person name="Kuo A."/>
            <person name="Tritt A."/>
            <person name="Lipzen A."/>
            <person name="Chen C."/>
            <person name="Johnson J."/>
            <person name="Sharma A."/>
            <person name="Barry K."/>
            <person name="Grigoriev I.V."/>
            <person name="Spatafora J.W."/>
        </authorList>
    </citation>
    <scope>NUCLEOTIDE SEQUENCE [LARGE SCALE GENOMIC DNA]</scope>
    <source>
        <strain evidence="4 5">AM-OR11-056</strain>
    </source>
</reference>
<accession>A0A1J8QKT3</accession>
<dbReference type="EMBL" id="LVVM01003847">
    <property type="protein sequence ID" value="OJA14177.1"/>
    <property type="molecule type" value="Genomic_DNA"/>
</dbReference>
<proteinExistence type="predicted"/>
<dbReference type="Pfam" id="PF00400">
    <property type="entry name" value="WD40"/>
    <property type="match status" value="2"/>
</dbReference>
<dbReference type="AlphaFoldDB" id="A0A1J8QKT3"/>
<dbReference type="PANTHER" id="PTHR19879">
    <property type="entry name" value="TRANSCRIPTION INITIATION FACTOR TFIID"/>
    <property type="match status" value="1"/>
</dbReference>
<dbReference type="InterPro" id="IPR036322">
    <property type="entry name" value="WD40_repeat_dom_sf"/>
</dbReference>
<dbReference type="PROSITE" id="PS50082">
    <property type="entry name" value="WD_REPEATS_2"/>
    <property type="match status" value="2"/>
</dbReference>
<dbReference type="InterPro" id="IPR001680">
    <property type="entry name" value="WD40_rpt"/>
</dbReference>
<feature type="repeat" description="WD" evidence="3">
    <location>
        <begin position="84"/>
        <end position="125"/>
    </location>
</feature>
<dbReference type="Gene3D" id="2.130.10.10">
    <property type="entry name" value="YVTN repeat-like/Quinoprotein amine dehydrogenase"/>
    <property type="match status" value="2"/>
</dbReference>
<evidence type="ECO:0000256" key="2">
    <source>
        <dbReference type="ARBA" id="ARBA00022737"/>
    </source>
</evidence>
<evidence type="ECO:0000256" key="3">
    <source>
        <dbReference type="PROSITE-ProRule" id="PRU00221"/>
    </source>
</evidence>
<dbReference type="PROSITE" id="PS50294">
    <property type="entry name" value="WD_REPEATS_REGION"/>
    <property type="match status" value="2"/>
</dbReference>
<dbReference type="InterPro" id="IPR019775">
    <property type="entry name" value="WD40_repeat_CS"/>
</dbReference>
<evidence type="ECO:0000313" key="4">
    <source>
        <dbReference type="EMBL" id="OJA14177.1"/>
    </source>
</evidence>
<dbReference type="Proteomes" id="UP000183567">
    <property type="component" value="Unassembled WGS sequence"/>
</dbReference>
<gene>
    <name evidence="4" type="ORF">AZE42_11039</name>
</gene>
<evidence type="ECO:0000313" key="5">
    <source>
        <dbReference type="Proteomes" id="UP000183567"/>
    </source>
</evidence>
<dbReference type="OrthoDB" id="3267146at2759"/>
<feature type="repeat" description="WD" evidence="3">
    <location>
        <begin position="179"/>
        <end position="215"/>
    </location>
</feature>
<name>A0A1J8QKT3_9AGAM</name>